<dbReference type="AlphaFoldDB" id="A0A0K2TE13"/>
<feature type="non-terminal residue" evidence="1">
    <location>
        <position position="1"/>
    </location>
</feature>
<dbReference type="EMBL" id="HACA01006335">
    <property type="protein sequence ID" value="CDW23696.1"/>
    <property type="molecule type" value="Transcribed_RNA"/>
</dbReference>
<accession>A0A0K2TE13</accession>
<proteinExistence type="predicted"/>
<evidence type="ECO:0000313" key="1">
    <source>
        <dbReference type="EMBL" id="CDW23696.1"/>
    </source>
</evidence>
<protein>
    <submittedName>
        <fullName evidence="1">Uncharacterized protein</fullName>
    </submittedName>
</protein>
<reference evidence="1" key="1">
    <citation type="submission" date="2014-05" db="EMBL/GenBank/DDBJ databases">
        <authorList>
            <person name="Chronopoulou M."/>
        </authorList>
    </citation>
    <scope>NUCLEOTIDE SEQUENCE</scope>
    <source>
        <tissue evidence="1">Whole organism</tissue>
    </source>
</reference>
<name>A0A0K2TE13_LEPSM</name>
<sequence length="135" mass="15582">ENSNILTLQLIAHLFLLFKTYMIMISDDSHHIFLSPHSDKKTEVLVATMSTQYEKRILHTELSHKAIRKETGPRGRRFTMYPCIHGANGCMVQAPLFHALCRNCFSLQHTKDFNLLQHYYAELPSEIPLSSLQPN</sequence>
<organism evidence="1">
    <name type="scientific">Lepeophtheirus salmonis</name>
    <name type="common">Salmon louse</name>
    <name type="synonym">Caligus salmonis</name>
    <dbReference type="NCBI Taxonomy" id="72036"/>
    <lineage>
        <taxon>Eukaryota</taxon>
        <taxon>Metazoa</taxon>
        <taxon>Ecdysozoa</taxon>
        <taxon>Arthropoda</taxon>
        <taxon>Crustacea</taxon>
        <taxon>Multicrustacea</taxon>
        <taxon>Hexanauplia</taxon>
        <taxon>Copepoda</taxon>
        <taxon>Siphonostomatoida</taxon>
        <taxon>Caligidae</taxon>
        <taxon>Lepeophtheirus</taxon>
    </lineage>
</organism>